<name>A0A376VTE3_ECOLX</name>
<proteinExistence type="predicted"/>
<evidence type="ECO:0000313" key="1">
    <source>
        <dbReference type="EMBL" id="STJ15172.1"/>
    </source>
</evidence>
<sequence length="38" mass="4589">MTSTLFFSFEKKKLDSVLEQSSCILIHYHLFFGWDYKV</sequence>
<reference evidence="1 2" key="1">
    <citation type="submission" date="2018-06" db="EMBL/GenBank/DDBJ databases">
        <authorList>
            <consortium name="Pathogen Informatics"/>
            <person name="Doyle S."/>
        </authorList>
    </citation>
    <scope>NUCLEOTIDE SEQUENCE [LARGE SCALE GENOMIC DNA]</scope>
    <source>
        <strain evidence="1 2">NCTC9081</strain>
    </source>
</reference>
<organism evidence="1 2">
    <name type="scientific">Escherichia coli</name>
    <dbReference type="NCBI Taxonomy" id="562"/>
    <lineage>
        <taxon>Bacteria</taxon>
        <taxon>Pseudomonadati</taxon>
        <taxon>Pseudomonadota</taxon>
        <taxon>Gammaproteobacteria</taxon>
        <taxon>Enterobacterales</taxon>
        <taxon>Enterobacteriaceae</taxon>
        <taxon>Escherichia</taxon>
    </lineage>
</organism>
<dbReference type="AlphaFoldDB" id="A0A376VTE3"/>
<gene>
    <name evidence="1" type="ORF">NCTC9081_00518</name>
</gene>
<dbReference type="Proteomes" id="UP000254716">
    <property type="component" value="Unassembled WGS sequence"/>
</dbReference>
<accession>A0A376VTE3</accession>
<protein>
    <submittedName>
        <fullName evidence="1">Uncharacterized protein</fullName>
    </submittedName>
</protein>
<evidence type="ECO:0000313" key="2">
    <source>
        <dbReference type="Proteomes" id="UP000254716"/>
    </source>
</evidence>
<dbReference type="EMBL" id="UGCV01000008">
    <property type="protein sequence ID" value="STJ15172.1"/>
    <property type="molecule type" value="Genomic_DNA"/>
</dbReference>